<keyword evidence="4 7" id="KW-0812">Transmembrane</keyword>
<dbReference type="Proteomes" id="UP000593601">
    <property type="component" value="Chromosome"/>
</dbReference>
<dbReference type="CDD" id="cd06261">
    <property type="entry name" value="TM_PBP2"/>
    <property type="match status" value="1"/>
</dbReference>
<comment type="similarity">
    <text evidence="7">Belongs to the binding-protein-dependent transport system permease family.</text>
</comment>
<feature type="transmembrane region" description="Helical" evidence="7">
    <location>
        <begin position="169"/>
        <end position="188"/>
    </location>
</feature>
<dbReference type="InterPro" id="IPR050809">
    <property type="entry name" value="UgpAE/MalFG_permease"/>
</dbReference>
<gene>
    <name evidence="9" type="ORF">INP51_11290</name>
</gene>
<keyword evidence="3" id="KW-1003">Cell membrane</keyword>
<dbReference type="PROSITE" id="PS50928">
    <property type="entry name" value="ABC_TM1"/>
    <property type="match status" value="1"/>
</dbReference>
<evidence type="ECO:0000256" key="4">
    <source>
        <dbReference type="ARBA" id="ARBA00022692"/>
    </source>
</evidence>
<dbReference type="PANTHER" id="PTHR43227">
    <property type="entry name" value="BLL4140 PROTEIN"/>
    <property type="match status" value="1"/>
</dbReference>
<dbReference type="AlphaFoldDB" id="A0A7M2REL8"/>
<evidence type="ECO:0000313" key="9">
    <source>
        <dbReference type="EMBL" id="QOV18588.1"/>
    </source>
</evidence>
<feature type="domain" description="ABC transmembrane type-1" evidence="8">
    <location>
        <begin position="69"/>
        <end position="283"/>
    </location>
</feature>
<feature type="transmembrane region" description="Helical" evidence="7">
    <location>
        <begin position="106"/>
        <end position="129"/>
    </location>
</feature>
<feature type="transmembrane region" description="Helical" evidence="7">
    <location>
        <begin position="12"/>
        <end position="36"/>
    </location>
</feature>
<dbReference type="InterPro" id="IPR035906">
    <property type="entry name" value="MetI-like_sf"/>
</dbReference>
<dbReference type="GO" id="GO:0055085">
    <property type="term" value="P:transmembrane transport"/>
    <property type="evidence" value="ECO:0007669"/>
    <property type="project" value="InterPro"/>
</dbReference>
<dbReference type="Gene3D" id="1.10.3720.10">
    <property type="entry name" value="MetI-like"/>
    <property type="match status" value="1"/>
</dbReference>
<dbReference type="PANTHER" id="PTHR43227:SF11">
    <property type="entry name" value="BLL4140 PROTEIN"/>
    <property type="match status" value="1"/>
</dbReference>
<evidence type="ECO:0000259" key="8">
    <source>
        <dbReference type="PROSITE" id="PS50928"/>
    </source>
</evidence>
<evidence type="ECO:0000256" key="3">
    <source>
        <dbReference type="ARBA" id="ARBA00022475"/>
    </source>
</evidence>
<feature type="transmembrane region" description="Helical" evidence="7">
    <location>
        <begin position="209"/>
        <end position="230"/>
    </location>
</feature>
<name>A0A7M2REL8_9FIRM</name>
<comment type="subcellular location">
    <subcellularLocation>
        <location evidence="1 7">Cell membrane</location>
        <topology evidence="1 7">Multi-pass membrane protein</topology>
    </subcellularLocation>
</comment>
<accession>A0A7M2REL8</accession>
<evidence type="ECO:0000256" key="6">
    <source>
        <dbReference type="ARBA" id="ARBA00023136"/>
    </source>
</evidence>
<feature type="transmembrane region" description="Helical" evidence="7">
    <location>
        <begin position="262"/>
        <end position="287"/>
    </location>
</feature>
<dbReference type="Pfam" id="PF00528">
    <property type="entry name" value="BPD_transp_1"/>
    <property type="match status" value="1"/>
</dbReference>
<evidence type="ECO:0000256" key="2">
    <source>
        <dbReference type="ARBA" id="ARBA00022448"/>
    </source>
</evidence>
<dbReference type="EMBL" id="CP063304">
    <property type="protein sequence ID" value="QOV18588.1"/>
    <property type="molecule type" value="Genomic_DNA"/>
</dbReference>
<keyword evidence="6 7" id="KW-0472">Membrane</keyword>
<keyword evidence="10" id="KW-1185">Reference proteome</keyword>
<dbReference type="KEGG" id="bliq:INP51_11290"/>
<evidence type="ECO:0000256" key="1">
    <source>
        <dbReference type="ARBA" id="ARBA00004651"/>
    </source>
</evidence>
<organism evidence="9 10">
    <name type="scientific">Blautia liquoris</name>
    <dbReference type="NCBI Taxonomy" id="2779518"/>
    <lineage>
        <taxon>Bacteria</taxon>
        <taxon>Bacillati</taxon>
        <taxon>Bacillota</taxon>
        <taxon>Clostridia</taxon>
        <taxon>Lachnospirales</taxon>
        <taxon>Lachnospiraceae</taxon>
        <taxon>Blautia</taxon>
    </lineage>
</organism>
<protein>
    <submittedName>
        <fullName evidence="9">Sugar ABC transporter permease</fullName>
    </submittedName>
</protein>
<sequence>MFNKKFLKQYYFMLIPGFIWLALVSIVPMFGIIMAFQNYNPIDGILKSQFVGLENFRYMFQISDTKQVLINTVIIAVGKMIGNLIVPLIFALLLNELCIKKLFRPIQTIVYLPYFISWVILAKIILNIFGYTGPINAFMQHFNLEPVNFFGRPDLFRPLVIGTDIWKGFGYNAVIYLAALLGIDPTLYEAAAVDGAGRFSRLWHITLPGIKTTIALLAILSLGNVLNAGFDQIFNLYNPLVYSTGDVLDTWVYRAGLVELQFSLATAVGLLKSVVSMILIALGYWLADKFAGYKIF</sequence>
<evidence type="ECO:0000256" key="5">
    <source>
        <dbReference type="ARBA" id="ARBA00022989"/>
    </source>
</evidence>
<dbReference type="GO" id="GO:0005886">
    <property type="term" value="C:plasma membrane"/>
    <property type="evidence" value="ECO:0007669"/>
    <property type="project" value="UniProtKB-SubCell"/>
</dbReference>
<proteinExistence type="inferred from homology"/>
<keyword evidence="5 7" id="KW-1133">Transmembrane helix</keyword>
<dbReference type="InterPro" id="IPR000515">
    <property type="entry name" value="MetI-like"/>
</dbReference>
<evidence type="ECO:0000313" key="10">
    <source>
        <dbReference type="Proteomes" id="UP000593601"/>
    </source>
</evidence>
<reference evidence="9 10" key="1">
    <citation type="submission" date="2020-10" db="EMBL/GenBank/DDBJ databases">
        <title>Blautia liquoris sp.nov., isolated from the mud in a fermentation cellar used for the production of Chinese strong-flavoured liquor.</title>
        <authorList>
            <person name="Lu L."/>
        </authorList>
    </citation>
    <scope>NUCLEOTIDE SEQUENCE [LARGE SCALE GENOMIC DNA]</scope>
    <source>
        <strain evidence="9 10">LZLJ-3</strain>
    </source>
</reference>
<keyword evidence="2 7" id="KW-0813">Transport</keyword>
<dbReference type="RefSeq" id="WP_193734950.1">
    <property type="nucleotide sequence ID" value="NZ_CP063304.1"/>
</dbReference>
<dbReference type="SUPFAM" id="SSF161098">
    <property type="entry name" value="MetI-like"/>
    <property type="match status" value="1"/>
</dbReference>
<feature type="transmembrane region" description="Helical" evidence="7">
    <location>
        <begin position="68"/>
        <end position="94"/>
    </location>
</feature>
<evidence type="ECO:0000256" key="7">
    <source>
        <dbReference type="RuleBase" id="RU363032"/>
    </source>
</evidence>